<feature type="domain" description="HPr" evidence="4">
    <location>
        <begin position="1"/>
        <end position="86"/>
    </location>
</feature>
<dbReference type="PANTHER" id="PTHR33705:SF2">
    <property type="entry name" value="PHOSPHOCARRIER PROTEIN NPR"/>
    <property type="match status" value="1"/>
</dbReference>
<protein>
    <submittedName>
        <fullName evidence="5">HPr family phosphocarrier protein</fullName>
    </submittedName>
</protein>
<evidence type="ECO:0000256" key="2">
    <source>
        <dbReference type="ARBA" id="ARBA00022490"/>
    </source>
</evidence>
<evidence type="ECO:0000313" key="6">
    <source>
        <dbReference type="Proteomes" id="UP001589609"/>
    </source>
</evidence>
<evidence type="ECO:0000313" key="5">
    <source>
        <dbReference type="EMBL" id="MFB9758636.1"/>
    </source>
</evidence>
<dbReference type="PROSITE" id="PS51350">
    <property type="entry name" value="PTS_HPR_DOM"/>
    <property type="match status" value="1"/>
</dbReference>
<organism evidence="5 6">
    <name type="scientific">Ectobacillus funiculus</name>
    <dbReference type="NCBI Taxonomy" id="137993"/>
    <lineage>
        <taxon>Bacteria</taxon>
        <taxon>Bacillati</taxon>
        <taxon>Bacillota</taxon>
        <taxon>Bacilli</taxon>
        <taxon>Bacillales</taxon>
        <taxon>Bacillaceae</taxon>
        <taxon>Ectobacillus</taxon>
    </lineage>
</organism>
<dbReference type="Pfam" id="PF00381">
    <property type="entry name" value="PTS-HPr"/>
    <property type="match status" value="1"/>
</dbReference>
<keyword evidence="2" id="KW-0963">Cytoplasm</keyword>
<evidence type="ECO:0000256" key="3">
    <source>
        <dbReference type="ARBA" id="ARBA00022683"/>
    </source>
</evidence>
<evidence type="ECO:0000256" key="1">
    <source>
        <dbReference type="ARBA" id="ARBA00004496"/>
    </source>
</evidence>
<dbReference type="InterPro" id="IPR000032">
    <property type="entry name" value="HPr-like"/>
</dbReference>
<dbReference type="Proteomes" id="UP001589609">
    <property type="component" value="Unassembled WGS sequence"/>
</dbReference>
<name>A0ABV5WE31_9BACI</name>
<dbReference type="Gene3D" id="3.30.1340.10">
    <property type="entry name" value="HPr-like"/>
    <property type="match status" value="1"/>
</dbReference>
<dbReference type="InterPro" id="IPR050399">
    <property type="entry name" value="HPr"/>
</dbReference>
<gene>
    <name evidence="5" type="ORF">ACFFMS_09000</name>
</gene>
<comment type="caution">
    <text evidence="5">The sequence shown here is derived from an EMBL/GenBank/DDBJ whole genome shotgun (WGS) entry which is preliminary data.</text>
</comment>
<proteinExistence type="predicted"/>
<dbReference type="PRINTS" id="PR00107">
    <property type="entry name" value="PHOSPHOCPHPR"/>
</dbReference>
<reference evidence="5 6" key="1">
    <citation type="submission" date="2024-09" db="EMBL/GenBank/DDBJ databases">
        <authorList>
            <person name="Sun Q."/>
            <person name="Mori K."/>
        </authorList>
    </citation>
    <scope>NUCLEOTIDE SEQUENCE [LARGE SCALE GENOMIC DNA]</scope>
    <source>
        <strain evidence="5 6">JCM 11201</strain>
    </source>
</reference>
<dbReference type="RefSeq" id="WP_379948929.1">
    <property type="nucleotide sequence ID" value="NZ_JAPCYI010000001.1"/>
</dbReference>
<dbReference type="PANTHER" id="PTHR33705">
    <property type="entry name" value="PHOSPHOCARRIER PROTEIN HPR"/>
    <property type="match status" value="1"/>
</dbReference>
<evidence type="ECO:0000259" key="4">
    <source>
        <dbReference type="PROSITE" id="PS51350"/>
    </source>
</evidence>
<sequence>MIVEEMLVKNTFGFHLRPATMFAAAAQGFSSDIKIGYNGRIVNGKSAIGLLKLEIKEREVISIQIDGEDETEAMKALIQLINREFI</sequence>
<comment type="subcellular location">
    <subcellularLocation>
        <location evidence="1">Cytoplasm</location>
    </subcellularLocation>
</comment>
<dbReference type="InterPro" id="IPR035895">
    <property type="entry name" value="HPr-like_sf"/>
</dbReference>
<accession>A0ABV5WE31</accession>
<dbReference type="NCBIfam" id="TIGR01003">
    <property type="entry name" value="PTS_HPr_family"/>
    <property type="match status" value="1"/>
</dbReference>
<keyword evidence="3" id="KW-0598">Phosphotransferase system</keyword>
<dbReference type="EMBL" id="JBHMAF010000038">
    <property type="protein sequence ID" value="MFB9758636.1"/>
    <property type="molecule type" value="Genomic_DNA"/>
</dbReference>
<keyword evidence="6" id="KW-1185">Reference proteome</keyword>
<dbReference type="SUPFAM" id="SSF55594">
    <property type="entry name" value="HPr-like"/>
    <property type="match status" value="1"/>
</dbReference>